<evidence type="ECO:0000313" key="2">
    <source>
        <dbReference type="Proteomes" id="UP000266906"/>
    </source>
</evidence>
<dbReference type="EMBL" id="RKQG01000004">
    <property type="protein sequence ID" value="RPE27333.1"/>
    <property type="molecule type" value="Genomic_DNA"/>
</dbReference>
<evidence type="ECO:0000313" key="1">
    <source>
        <dbReference type="EMBL" id="RPE27333.1"/>
    </source>
</evidence>
<dbReference type="AlphaFoldDB" id="A0A3N4R1B6"/>
<reference evidence="1 2" key="1">
    <citation type="submission" date="2018-11" db="EMBL/GenBank/DDBJ databases">
        <title>Sequencing the genomes of 1000 actinobacteria strains.</title>
        <authorList>
            <person name="Klenk H.-P."/>
        </authorList>
    </citation>
    <scope>NUCLEOTIDE SEQUENCE [LARGE SCALE GENOMIC DNA]</scope>
    <source>
        <strain evidence="1 2">DSM 44781</strain>
    </source>
</reference>
<dbReference type="Proteomes" id="UP000266906">
    <property type="component" value="Unassembled WGS sequence"/>
</dbReference>
<organism evidence="1 2">
    <name type="scientific">Kitasatospora cineracea</name>
    <dbReference type="NCBI Taxonomy" id="88074"/>
    <lineage>
        <taxon>Bacteria</taxon>
        <taxon>Bacillati</taxon>
        <taxon>Actinomycetota</taxon>
        <taxon>Actinomycetes</taxon>
        <taxon>Kitasatosporales</taxon>
        <taxon>Streptomycetaceae</taxon>
        <taxon>Kitasatospora</taxon>
    </lineage>
</organism>
<accession>A0A3N4R1B6</accession>
<protein>
    <submittedName>
        <fullName evidence="1">Uncharacterized protein</fullName>
    </submittedName>
</protein>
<sequence>MSQPRLFTLQRDYDITGISGTGPVAHGVQWPDGTVTIRWTGPRPSTVTWNSIDDVVAINGHGGATRIIWAIEPIMTVPDGLDANPNATSGYTDGCPRCPDGHRPSASGTWGAHVLQPGPDDAPGSYPMTIIVQRPAGEHVSDADAEWIRARLNQF</sequence>
<proteinExistence type="predicted"/>
<dbReference type="RefSeq" id="WP_244260338.1">
    <property type="nucleotide sequence ID" value="NZ_RKQG01000004.1"/>
</dbReference>
<keyword evidence="2" id="KW-1185">Reference proteome</keyword>
<name>A0A3N4R1B6_9ACTN</name>
<gene>
    <name evidence="1" type="ORF">EDD38_7478</name>
</gene>
<comment type="caution">
    <text evidence="1">The sequence shown here is derived from an EMBL/GenBank/DDBJ whole genome shotgun (WGS) entry which is preliminary data.</text>
</comment>